<accession>A0ABQ5K2K8</accession>
<keyword evidence="4" id="KW-1185">Reference proteome</keyword>
<dbReference type="Proteomes" id="UP001057375">
    <property type="component" value="Unassembled WGS sequence"/>
</dbReference>
<name>A0ABQ5K2K8_9EUKA</name>
<organism evidence="3 4">
    <name type="scientific">Aduncisulcus paluster</name>
    <dbReference type="NCBI Taxonomy" id="2918883"/>
    <lineage>
        <taxon>Eukaryota</taxon>
        <taxon>Metamonada</taxon>
        <taxon>Carpediemonas-like organisms</taxon>
        <taxon>Aduncisulcus</taxon>
    </lineage>
</organism>
<gene>
    <name evidence="3" type="ORF">ADUPG1_013329</name>
</gene>
<reference evidence="3" key="1">
    <citation type="submission" date="2022-03" db="EMBL/GenBank/DDBJ databases">
        <title>Draft genome sequence of Aduncisulcus paluster, a free-living microaerophilic Fornicata.</title>
        <authorList>
            <person name="Yuyama I."/>
            <person name="Kume K."/>
            <person name="Tamura T."/>
            <person name="Inagaki Y."/>
            <person name="Hashimoto T."/>
        </authorList>
    </citation>
    <scope>NUCLEOTIDE SEQUENCE</scope>
    <source>
        <strain evidence="3">NY0171</strain>
    </source>
</reference>
<comment type="caution">
    <text evidence="3">The sequence shown here is derived from an EMBL/GenBank/DDBJ whole genome shotgun (WGS) entry which is preliminary data.</text>
</comment>
<keyword evidence="1" id="KW-0175">Coiled coil</keyword>
<feature type="region of interest" description="Disordered" evidence="2">
    <location>
        <begin position="315"/>
        <end position="341"/>
    </location>
</feature>
<evidence type="ECO:0000313" key="4">
    <source>
        <dbReference type="Proteomes" id="UP001057375"/>
    </source>
</evidence>
<evidence type="ECO:0000313" key="3">
    <source>
        <dbReference type="EMBL" id="GKT26347.1"/>
    </source>
</evidence>
<feature type="coiled-coil region" evidence="1">
    <location>
        <begin position="432"/>
        <end position="463"/>
    </location>
</feature>
<feature type="compositionally biased region" description="Basic and acidic residues" evidence="2">
    <location>
        <begin position="498"/>
        <end position="514"/>
    </location>
</feature>
<feature type="region of interest" description="Disordered" evidence="2">
    <location>
        <begin position="498"/>
        <end position="527"/>
    </location>
</feature>
<dbReference type="EMBL" id="BQXS01012649">
    <property type="protein sequence ID" value="GKT26347.1"/>
    <property type="molecule type" value="Genomic_DNA"/>
</dbReference>
<proteinExistence type="predicted"/>
<evidence type="ECO:0000256" key="2">
    <source>
        <dbReference type="SAM" id="MobiDB-lite"/>
    </source>
</evidence>
<feature type="compositionally biased region" description="Low complexity" evidence="2">
    <location>
        <begin position="315"/>
        <end position="327"/>
    </location>
</feature>
<sequence length="527" mass="59904">MLSPVKSHDLSLDHTKKSSDSDIIHEGDSKHLEIGKIKKPFDHSAPAEVLDDISIQVSKKDMDSATLAARVINLEQRLYATEKQLDIHKRREYLLESRFRDFSEAVKRRLEILSTAVSTARRSSESNQRMFKTELLEIARTHNSAIAEHQKIQQLEKIKREETTYSLKQHIEMLCESHNNIKSLILPPPVPESTPLPDVHKDDNALRALAHSHTAHMDSEIVMTWLREYKKKLTADFPDVPVSVELPLYGDDDATPYSIRTTKLALERRKEQDKMAKQSAPIDVKKPLFFSIQKDGMDVARVIAPSSQQHISVVSKSITASSTSSSTPMGKQQTSRSRGKRVIQIEQPKSMGFDGMEEETFTEQLSLESSPELRKMSARGVGNGHSAHLDIDGEMIYHGGKSDTSEFRTGKSLHVGRAGEGEVFTTAHKELFQKYKISIDRLNENTKKLKEAIKREREARKQQILATQKAVGVRFKKEMDWVENEIDIVRIEVGIDPPKKDIKRTQKPSLHPDYEDSQLDDMMLSDR</sequence>
<evidence type="ECO:0000256" key="1">
    <source>
        <dbReference type="SAM" id="Coils"/>
    </source>
</evidence>
<protein>
    <submittedName>
        <fullName evidence="3">Uncharacterized protein</fullName>
    </submittedName>
</protein>
<feature type="region of interest" description="Disordered" evidence="2">
    <location>
        <begin position="1"/>
        <end position="25"/>
    </location>
</feature>